<sequence length="74" mass="8081">MKLNGRALLVSDAQRSQIEEGLASLKMAVKWSVSVRGVAPEKYLPEQATVAAWALIVSTAADADRLQAWLDDRN</sequence>
<reference evidence="1 2" key="1">
    <citation type="submission" date="2015-07" db="EMBL/GenBank/DDBJ databases">
        <authorList>
            <consortium name="Consortium for Microbial Forensics and Genomics (microFORGE)"/>
            <person name="Knight B.M."/>
            <person name="Roberts D.P."/>
            <person name="Lin D."/>
            <person name="Hari K."/>
            <person name="Fletcher J."/>
            <person name="Melcher U."/>
            <person name="Blagden T."/>
            <person name="Winegar R.A."/>
        </authorList>
    </citation>
    <scope>NUCLEOTIDE SEQUENCE [LARGE SCALE GENOMIC DNA]</scope>
    <source>
        <strain evidence="1 2">X11-5A</strain>
    </source>
</reference>
<evidence type="ECO:0000313" key="2">
    <source>
        <dbReference type="Proteomes" id="UP000036790"/>
    </source>
</evidence>
<reference evidence="1 2" key="2">
    <citation type="submission" date="2015-09" db="EMBL/GenBank/DDBJ databases">
        <title>Draft genome sequence of Xanthomonas oryzae pv. USA str. X11-5A.</title>
        <authorList>
            <person name="Knight B.M."/>
            <person name="Roberts D.P."/>
            <person name="Lin D."/>
            <person name="Hari K."/>
            <person name="Fletcher J."/>
            <person name="Melcher U."/>
            <person name="Blagden T."/>
            <person name="Winegar R.A."/>
        </authorList>
    </citation>
    <scope>NUCLEOTIDE SEQUENCE [LARGE SCALE GENOMIC DNA]</scope>
    <source>
        <strain evidence="1 2">X11-5A</strain>
    </source>
</reference>
<evidence type="ECO:0000313" key="1">
    <source>
        <dbReference type="EMBL" id="KOR41531.1"/>
    </source>
</evidence>
<organism evidence="1 2">
    <name type="scientific">Xanthomonas oryzae</name>
    <dbReference type="NCBI Taxonomy" id="347"/>
    <lineage>
        <taxon>Bacteria</taxon>
        <taxon>Pseudomonadati</taxon>
        <taxon>Pseudomonadota</taxon>
        <taxon>Gammaproteobacteria</taxon>
        <taxon>Lysobacterales</taxon>
        <taxon>Lysobacteraceae</taxon>
        <taxon>Xanthomonas</taxon>
    </lineage>
</organism>
<accession>A0AAP0ZJF0</accession>
<gene>
    <name evidence="1" type="ORF">ADT25_17305</name>
</gene>
<dbReference type="EMBL" id="LHUJ01000286">
    <property type="protein sequence ID" value="KOR41531.1"/>
    <property type="molecule type" value="Genomic_DNA"/>
</dbReference>
<dbReference type="Proteomes" id="UP000036790">
    <property type="component" value="Unassembled WGS sequence"/>
</dbReference>
<comment type="caution">
    <text evidence="1">The sequence shown here is derived from an EMBL/GenBank/DDBJ whole genome shotgun (WGS) entry which is preliminary data.</text>
</comment>
<dbReference type="AlphaFoldDB" id="A0AAP0ZJF0"/>
<protein>
    <submittedName>
        <fullName evidence="1">Uncharacterized protein</fullName>
    </submittedName>
</protein>
<proteinExistence type="predicted"/>
<name>A0AAP0ZJF0_9XANT</name>